<dbReference type="SUPFAM" id="SSF50249">
    <property type="entry name" value="Nucleic acid-binding proteins"/>
    <property type="match status" value="1"/>
</dbReference>
<sequence>MSENAPGIIKDRDLPAPAIDPTNKPFWDAAREGRLMVGFCHDTDRHFFYPRGSSPFTLSPNVSLVEAKGTGTIYSFSIMRVATPYAIAYVELDEGPRILTNIVDCPLDSIRIGQKVKVVFKPTTAEGAPVPMFAPV</sequence>
<evidence type="ECO:0008006" key="5">
    <source>
        <dbReference type="Google" id="ProtNLM"/>
    </source>
</evidence>
<feature type="domain" description="ChsH2 rubredoxin-like zinc ribbon" evidence="2">
    <location>
        <begin position="27"/>
        <end position="51"/>
    </location>
</feature>
<dbReference type="InterPro" id="IPR022002">
    <property type="entry name" value="ChsH2_Znr"/>
</dbReference>
<dbReference type="EMBL" id="QKYU01000002">
    <property type="protein sequence ID" value="PZW50366.1"/>
    <property type="molecule type" value="Genomic_DNA"/>
</dbReference>
<dbReference type="PANTHER" id="PTHR34075">
    <property type="entry name" value="BLR3430 PROTEIN"/>
    <property type="match status" value="1"/>
</dbReference>
<feature type="domain" description="ChsH2 C-terminal OB-fold" evidence="1">
    <location>
        <begin position="65"/>
        <end position="121"/>
    </location>
</feature>
<reference evidence="3 4" key="1">
    <citation type="submission" date="2018-06" db="EMBL/GenBank/DDBJ databases">
        <title>Genomic Encyclopedia of Archaeal and Bacterial Type Strains, Phase II (KMG-II): from individual species to whole genera.</title>
        <authorList>
            <person name="Goeker M."/>
        </authorList>
    </citation>
    <scope>NUCLEOTIDE SEQUENCE [LARGE SCALE GENOMIC DNA]</scope>
    <source>
        <strain evidence="3 4">DSM 24525</strain>
    </source>
</reference>
<dbReference type="AlphaFoldDB" id="A0A2W7IRY4"/>
<evidence type="ECO:0000259" key="1">
    <source>
        <dbReference type="Pfam" id="PF01796"/>
    </source>
</evidence>
<dbReference type="InterPro" id="IPR052513">
    <property type="entry name" value="Thioester_dehydratase-like"/>
</dbReference>
<dbReference type="Pfam" id="PF01796">
    <property type="entry name" value="OB_ChsH2_C"/>
    <property type="match status" value="1"/>
</dbReference>
<evidence type="ECO:0000313" key="3">
    <source>
        <dbReference type="EMBL" id="PZW50366.1"/>
    </source>
</evidence>
<gene>
    <name evidence="3" type="ORF">C8P66_10254</name>
</gene>
<dbReference type="InterPro" id="IPR012340">
    <property type="entry name" value="NA-bd_OB-fold"/>
</dbReference>
<organism evidence="3 4">
    <name type="scientific">Humitalea rosea</name>
    <dbReference type="NCBI Taxonomy" id="990373"/>
    <lineage>
        <taxon>Bacteria</taxon>
        <taxon>Pseudomonadati</taxon>
        <taxon>Pseudomonadota</taxon>
        <taxon>Alphaproteobacteria</taxon>
        <taxon>Acetobacterales</taxon>
        <taxon>Roseomonadaceae</taxon>
        <taxon>Humitalea</taxon>
    </lineage>
</organism>
<dbReference type="Proteomes" id="UP000249688">
    <property type="component" value="Unassembled WGS sequence"/>
</dbReference>
<dbReference type="PANTHER" id="PTHR34075:SF5">
    <property type="entry name" value="BLR3430 PROTEIN"/>
    <property type="match status" value="1"/>
</dbReference>
<evidence type="ECO:0000259" key="2">
    <source>
        <dbReference type="Pfam" id="PF12172"/>
    </source>
</evidence>
<proteinExistence type="predicted"/>
<dbReference type="Pfam" id="PF12172">
    <property type="entry name" value="zf-ChsH2"/>
    <property type="match status" value="1"/>
</dbReference>
<accession>A0A2W7IRY4</accession>
<dbReference type="OrthoDB" id="3182121at2"/>
<protein>
    <recommendedName>
        <fullName evidence="5">DUF35 domain-containing protein</fullName>
    </recommendedName>
</protein>
<comment type="caution">
    <text evidence="3">The sequence shown here is derived from an EMBL/GenBank/DDBJ whole genome shotgun (WGS) entry which is preliminary data.</text>
</comment>
<dbReference type="InterPro" id="IPR002878">
    <property type="entry name" value="ChsH2_C"/>
</dbReference>
<name>A0A2W7IRY4_9PROT</name>
<evidence type="ECO:0000313" key="4">
    <source>
        <dbReference type="Proteomes" id="UP000249688"/>
    </source>
</evidence>
<keyword evidence="4" id="KW-1185">Reference proteome</keyword>
<dbReference type="RefSeq" id="WP_111396525.1">
    <property type="nucleotide sequence ID" value="NZ_QKYU01000002.1"/>
</dbReference>